<keyword evidence="4 9" id="KW-0812">Transmembrane</keyword>
<keyword evidence="7 9" id="KW-0472">Membrane</keyword>
<keyword evidence="2" id="KW-0813">Transport</keyword>
<evidence type="ECO:0000256" key="9">
    <source>
        <dbReference type="SAM" id="Phobius"/>
    </source>
</evidence>
<dbReference type="EMBL" id="POUA01000499">
    <property type="protein sequence ID" value="PZG24452.1"/>
    <property type="molecule type" value="Genomic_DNA"/>
</dbReference>
<dbReference type="Proteomes" id="UP000248544">
    <property type="component" value="Unassembled WGS sequence"/>
</dbReference>
<sequence length="295" mass="29936">MGQVPRDTRLMFQGLVSGLAAGGTFAALGLLLTAMYRLTATVNLAVAATGVAGVYVMAALTATGLPYWAAALAGVAAGALVSAGCGLVMTRWFAESGPQTRTAVSIAQLIGIIALAYIAFGDEPRVLPNPAAGPVATLAGVVVTQGAVVLLLLAVVIGVGTSLVLTRTPLGLRLRAMAERPVTTELLGIGTRALTITVWALAGALAALVLLLVAPVRTSDILSLSMLIVPACAAALLGGLRRLDGALAGGIALGLVEGLLAGSAAVQQYRDVVPFAAILLILVWSRRREVWDASR</sequence>
<keyword evidence="6 9" id="KW-1133">Transmembrane helix</keyword>
<evidence type="ECO:0000256" key="1">
    <source>
        <dbReference type="ARBA" id="ARBA00004651"/>
    </source>
</evidence>
<dbReference type="GO" id="GO:0022857">
    <property type="term" value="F:transmembrane transporter activity"/>
    <property type="evidence" value="ECO:0007669"/>
    <property type="project" value="InterPro"/>
</dbReference>
<dbReference type="Pfam" id="PF02653">
    <property type="entry name" value="BPD_transp_2"/>
    <property type="match status" value="1"/>
</dbReference>
<dbReference type="GO" id="GO:0006865">
    <property type="term" value="P:amino acid transport"/>
    <property type="evidence" value="ECO:0007669"/>
    <property type="project" value="UniProtKB-KW"/>
</dbReference>
<evidence type="ECO:0000256" key="7">
    <source>
        <dbReference type="ARBA" id="ARBA00023136"/>
    </source>
</evidence>
<keyword evidence="5" id="KW-0029">Amino-acid transport</keyword>
<evidence type="ECO:0000313" key="11">
    <source>
        <dbReference type="Proteomes" id="UP000248544"/>
    </source>
</evidence>
<reference evidence="10 11" key="1">
    <citation type="submission" date="2018-01" db="EMBL/GenBank/DDBJ databases">
        <title>Draft genome sequence of Sphaerisporangium sp. 7K107.</title>
        <authorList>
            <person name="Sahin N."/>
            <person name="Saygin H."/>
            <person name="Ay H."/>
        </authorList>
    </citation>
    <scope>NUCLEOTIDE SEQUENCE [LARGE SCALE GENOMIC DNA]</scope>
    <source>
        <strain evidence="10 11">7K107</strain>
    </source>
</reference>
<feature type="transmembrane region" description="Helical" evidence="9">
    <location>
        <begin position="247"/>
        <end position="266"/>
    </location>
</feature>
<organism evidence="10 11">
    <name type="scientific">Spongiactinospora gelatinilytica</name>
    <dbReference type="NCBI Taxonomy" id="2666298"/>
    <lineage>
        <taxon>Bacteria</taxon>
        <taxon>Bacillati</taxon>
        <taxon>Actinomycetota</taxon>
        <taxon>Actinomycetes</taxon>
        <taxon>Streptosporangiales</taxon>
        <taxon>Streptosporangiaceae</taxon>
        <taxon>Spongiactinospora</taxon>
    </lineage>
</organism>
<name>A0A2W2EJD4_9ACTN</name>
<protein>
    <submittedName>
        <fullName evidence="10">Branched-chain amino acid ABC transporter permease</fullName>
    </submittedName>
</protein>
<accession>A0A2W2EJD4</accession>
<feature type="transmembrane region" description="Helical" evidence="9">
    <location>
        <begin position="44"/>
        <end position="62"/>
    </location>
</feature>
<feature type="transmembrane region" description="Helical" evidence="9">
    <location>
        <begin position="68"/>
        <end position="90"/>
    </location>
</feature>
<dbReference type="CDD" id="cd06582">
    <property type="entry name" value="TM_PBP1_LivH_like"/>
    <property type="match status" value="1"/>
</dbReference>
<evidence type="ECO:0000256" key="4">
    <source>
        <dbReference type="ARBA" id="ARBA00022692"/>
    </source>
</evidence>
<evidence type="ECO:0000256" key="6">
    <source>
        <dbReference type="ARBA" id="ARBA00022989"/>
    </source>
</evidence>
<proteinExistence type="inferred from homology"/>
<gene>
    <name evidence="10" type="ORF">C1I98_35665</name>
</gene>
<feature type="transmembrane region" description="Helical" evidence="9">
    <location>
        <begin position="186"/>
        <end position="215"/>
    </location>
</feature>
<feature type="transmembrane region" description="Helical" evidence="9">
    <location>
        <begin position="102"/>
        <end position="120"/>
    </location>
</feature>
<evidence type="ECO:0000256" key="5">
    <source>
        <dbReference type="ARBA" id="ARBA00022970"/>
    </source>
</evidence>
<evidence type="ECO:0000256" key="3">
    <source>
        <dbReference type="ARBA" id="ARBA00022475"/>
    </source>
</evidence>
<keyword evidence="11" id="KW-1185">Reference proteome</keyword>
<dbReference type="PANTHER" id="PTHR11795:SF450">
    <property type="entry name" value="ABC TRANSPORTER PERMEASE PROTEIN"/>
    <property type="match status" value="1"/>
</dbReference>
<feature type="transmembrane region" description="Helical" evidence="9">
    <location>
        <begin position="12"/>
        <end position="32"/>
    </location>
</feature>
<dbReference type="PANTHER" id="PTHR11795">
    <property type="entry name" value="BRANCHED-CHAIN AMINO ACID TRANSPORT SYSTEM PERMEASE PROTEIN LIVH"/>
    <property type="match status" value="1"/>
</dbReference>
<evidence type="ECO:0000256" key="2">
    <source>
        <dbReference type="ARBA" id="ARBA00022448"/>
    </source>
</evidence>
<feature type="transmembrane region" description="Helical" evidence="9">
    <location>
        <begin position="140"/>
        <end position="165"/>
    </location>
</feature>
<comment type="similarity">
    <text evidence="8">Belongs to the binding-protein-dependent transport system permease family. LivHM subfamily.</text>
</comment>
<dbReference type="InterPro" id="IPR052157">
    <property type="entry name" value="BCAA_transport_permease"/>
</dbReference>
<comment type="subcellular location">
    <subcellularLocation>
        <location evidence="1">Cell membrane</location>
        <topology evidence="1">Multi-pass membrane protein</topology>
    </subcellularLocation>
</comment>
<feature type="transmembrane region" description="Helical" evidence="9">
    <location>
        <begin position="221"/>
        <end position="240"/>
    </location>
</feature>
<dbReference type="InterPro" id="IPR001851">
    <property type="entry name" value="ABC_transp_permease"/>
</dbReference>
<dbReference type="GO" id="GO:0005886">
    <property type="term" value="C:plasma membrane"/>
    <property type="evidence" value="ECO:0007669"/>
    <property type="project" value="UniProtKB-SubCell"/>
</dbReference>
<evidence type="ECO:0000256" key="8">
    <source>
        <dbReference type="ARBA" id="ARBA00037998"/>
    </source>
</evidence>
<dbReference type="AlphaFoldDB" id="A0A2W2EJD4"/>
<evidence type="ECO:0000313" key="10">
    <source>
        <dbReference type="EMBL" id="PZG24452.1"/>
    </source>
</evidence>
<comment type="caution">
    <text evidence="10">The sequence shown here is derived from an EMBL/GenBank/DDBJ whole genome shotgun (WGS) entry which is preliminary data.</text>
</comment>
<keyword evidence="3" id="KW-1003">Cell membrane</keyword>